<dbReference type="KEGG" id="rama:IDM48_05800"/>
<accession>A0A7H2BH07</accession>
<name>A0A7H2BH07_9MICC</name>
<reference evidence="1 2" key="1">
    <citation type="submission" date="2020-09" db="EMBL/GenBank/DDBJ databases">
        <title>Investigation of environmental microbe.</title>
        <authorList>
            <person name="Ou Y."/>
            <person name="Kang Q."/>
        </authorList>
    </citation>
    <scope>NUCLEOTIDE SEQUENCE [LARGE SCALE GENOMIC DNA]</scope>
    <source>
        <strain evidence="1 2">KJZ-9</strain>
    </source>
</reference>
<dbReference type="Proteomes" id="UP000516421">
    <property type="component" value="Chromosome"/>
</dbReference>
<organism evidence="1 2">
    <name type="scientific">Rothia amarae</name>
    <dbReference type="NCBI Taxonomy" id="169480"/>
    <lineage>
        <taxon>Bacteria</taxon>
        <taxon>Bacillati</taxon>
        <taxon>Actinomycetota</taxon>
        <taxon>Actinomycetes</taxon>
        <taxon>Micrococcales</taxon>
        <taxon>Micrococcaceae</taxon>
        <taxon>Rothia</taxon>
    </lineage>
</organism>
<keyword evidence="2" id="KW-1185">Reference proteome</keyword>
<evidence type="ECO:0000313" key="1">
    <source>
        <dbReference type="EMBL" id="QNV38953.1"/>
    </source>
</evidence>
<gene>
    <name evidence="1" type="ORF">IDM48_05800</name>
</gene>
<dbReference type="EMBL" id="CP061538">
    <property type="protein sequence ID" value="QNV38953.1"/>
    <property type="molecule type" value="Genomic_DNA"/>
</dbReference>
<evidence type="ECO:0000313" key="2">
    <source>
        <dbReference type="Proteomes" id="UP000516421"/>
    </source>
</evidence>
<dbReference type="AlphaFoldDB" id="A0A7H2BH07"/>
<protein>
    <recommendedName>
        <fullName evidence="3">DUF2797 domain-containing protein</fullName>
    </recommendedName>
</protein>
<proteinExistence type="predicted"/>
<sequence>MGQEARYGIAARLSSQCSSSNIARFARKTRKSHSTTGTLSASSQLPIPARSTPAWKENEVFMHVFFYSDKLIIMSNLLYPENHQHPIIFRDLKWVDRVPTAVIEPVVDGVPLGKLKRTRLEPGAFIGIDTRAEALETEGLPTSKYCSGYARAMEKETGFETVPCPEHALIEKGKQCAQCEARDEFSAMHGIHRGARLAPAAQAYADLEHWLYIATFPDGTSKVGTSSLFSKPRRLDEQAVALATYVAHAKDGAQVRAWEDLVSKEAGLVQGKLVSTKYKAWTNPRSTADIQAEHKKAVSLANWALMEASLDAFDAVIDEEQMIDEPWVPSPAMEPAYESILSDSAQSLPAYPSLWNAANGFHVVGATGKFLVAHFGDPEVKFLLNLADLTNRVMLPHWDVSAQPDVQSSLF</sequence>
<evidence type="ECO:0008006" key="3">
    <source>
        <dbReference type="Google" id="ProtNLM"/>
    </source>
</evidence>
<dbReference type="RefSeq" id="WP_190616487.1">
    <property type="nucleotide sequence ID" value="NZ_CP061538.1"/>
</dbReference>